<keyword evidence="3" id="KW-0611">Plant defense</keyword>
<dbReference type="InterPro" id="IPR057135">
    <property type="entry name" value="At4g27190-like_LRR"/>
</dbReference>
<keyword evidence="2" id="KW-0547">Nucleotide-binding</keyword>
<comment type="similarity">
    <text evidence="1">Belongs to the disease resistance NB-LRR family.</text>
</comment>
<dbReference type="EMBL" id="JBBPBM010000049">
    <property type="protein sequence ID" value="KAK8520589.1"/>
    <property type="molecule type" value="Genomic_DNA"/>
</dbReference>
<feature type="domain" description="AAA+ ATPase" evidence="5">
    <location>
        <begin position="171"/>
        <end position="310"/>
    </location>
</feature>
<evidence type="ECO:0000256" key="2">
    <source>
        <dbReference type="ARBA" id="ARBA00022741"/>
    </source>
</evidence>
<evidence type="ECO:0000313" key="6">
    <source>
        <dbReference type="EMBL" id="KAK8520589.1"/>
    </source>
</evidence>
<protein>
    <recommendedName>
        <fullName evidence="5">AAA+ ATPase domain-containing protein</fullName>
    </recommendedName>
</protein>
<dbReference type="InterPro" id="IPR027417">
    <property type="entry name" value="P-loop_NTPase"/>
</dbReference>
<accession>A0ABR2CLS0</accession>
<dbReference type="SUPFAM" id="SSF52047">
    <property type="entry name" value="RNI-like"/>
    <property type="match status" value="2"/>
</dbReference>
<evidence type="ECO:0000313" key="7">
    <source>
        <dbReference type="Proteomes" id="UP001472677"/>
    </source>
</evidence>
<sequence>MVIVPPVSVAWSAAQAIFKPLKRELSFVFSYKKKADSRDHKYKKLKAALVRVQSAVEDAQRCGEEIIQDVKDWQKQAELKVEEPEVISDEDPKCFFGWCPNLKYRYDLAKKADQDAHVLDKLLDLHSAFKNTFSHPYDPQVRWAMPSESYIAFDSRESIVNLILEASKDHTLKVIGVHGEAGVGKTTLINRVAKKAKEDKLFDWVALADVTQTPDINNIQREIAECIRHNLEEGGATARACRLSTILGKEKKVLVILDNIWASLKLEEVGIPFGDHQHRGCKVLVSTRNPNVLSEMNADRSYPVHALKEDEAWKLFMKIVGVRVNDASVQSTALDVCRRCQGSPLTIVTTANCLKRKPSSEWESASKQLTSPSSAVELSFNHLANDELKSTFRLCSLMPYNATIFDLLKYGRAFGLLPGINTTEEAHQRLHRLVQYLKSSCLLFDGRMAEKFAMHEAVRDVAASIASRTGDMFFMRNEIRPRELLYAGSLRNCTTISLFYNDFIRLPDRLECPQLKVFQLYNKNPALRISDQFFSKMEELKVLDVKGMQNLSLLPSSLGLLQDLETLCLESCLLQKMEMVENMKKLEILSFYDSIIEELPEDIGKLTQLKVLNLDNCSKLSVIPPDVLSKLSRLEELHVSNSFAQWEDGQSAGRHASLGELNQLPHLTSLNLHIPDYSSMPKKIFSEKLQRFKILIGNTWDWSDKHEASRMLKLKLNESIHMNNGVQMLLKKAEDLHLDELKGVRDFLYDFDESRTGFPQLKYLHIQNAPETKHIVNLVEEVSLVAFPVLESLYLQNLINLEKICNAQLEMQPYAKLREINVGSCYRLKNLFAFSIARGLQQLQEVQVADCRNMVEIITEGRGSDVGDDEATSTVELEQLQSLTLQQLPKLISFNASSTAIALFNEKVTFPKLKNLKLSSISVSRMWQEKIFSVPKCIQNLTSITVEGCGNLKFLLSSSMVLSLEQLIHLEISDCKLIEGIIEEAKMEETMEKIVFPKLNSLKIKGLPRLTRFCSGKEVQFPSLKQLQIEHCPMLGTLISNFVKNEIQPLFNGNVAFPRLEKLVISHLRNLKMLWNGQLPESSFCELKTMEVEYCSQLQTVFPFNMVERFQRLQTLIMTGCASLEEVFGLQRLNVEENEAEVAIPLKKLHMYDLPKLKHVWSKDPQEMITFKNLTSVYAFGCESLKTLFPASVARGLRQLESVEIDTCGVEHIIAMDETPQPETRFEFPKLTFLRIWKLKLKSFYPGDHSTEWPMLKRIVTYHYGDMKIFTSEQLRSKQMRRVSQPLFLVEKVVPNLDELTLDSRDISMLIREDLPPNLFSDIKLLQVHCYHQETAILPFGFIQNFTNLDKLYVGCCKFRELFPSERLIGDPKKPLGTLSRVRTLKLFLLSNLRHIWKPNSKPDLIPPYLESFLVSHCSKLVSLAPSSSSFSNLTSLDVWHCHGLEHIISSSTAKTLVQLTKMSIRECREVTEIVENDEEKAGETLEEIVFSKLVVLELNTLSSLLYFSSGGYALKLPSLEEITVIQCPYLITFHGGKELSTPKLNKVWVTEEMDRSCWEGDLNATVSKKMVSGARRAPDNWADSY</sequence>
<dbReference type="Gene3D" id="1.10.8.430">
    <property type="entry name" value="Helical domain of apoptotic protease-activating factors"/>
    <property type="match status" value="1"/>
</dbReference>
<dbReference type="SMART" id="SM00382">
    <property type="entry name" value="AAA"/>
    <property type="match status" value="1"/>
</dbReference>
<dbReference type="Gene3D" id="3.40.50.300">
    <property type="entry name" value="P-loop containing nucleotide triphosphate hydrolases"/>
    <property type="match status" value="1"/>
</dbReference>
<dbReference type="PRINTS" id="PR00364">
    <property type="entry name" value="DISEASERSIST"/>
</dbReference>
<dbReference type="Pfam" id="PF00931">
    <property type="entry name" value="NB-ARC"/>
    <property type="match status" value="1"/>
</dbReference>
<reference evidence="6 7" key="1">
    <citation type="journal article" date="2024" name="G3 (Bethesda)">
        <title>Genome assembly of Hibiscus sabdariffa L. provides insights into metabolisms of medicinal natural products.</title>
        <authorList>
            <person name="Kim T."/>
        </authorList>
    </citation>
    <scope>NUCLEOTIDE SEQUENCE [LARGE SCALE GENOMIC DNA]</scope>
    <source>
        <strain evidence="6">TK-2024</strain>
        <tissue evidence="6">Old leaves</tissue>
    </source>
</reference>
<organism evidence="6 7">
    <name type="scientific">Hibiscus sabdariffa</name>
    <name type="common">roselle</name>
    <dbReference type="NCBI Taxonomy" id="183260"/>
    <lineage>
        <taxon>Eukaryota</taxon>
        <taxon>Viridiplantae</taxon>
        <taxon>Streptophyta</taxon>
        <taxon>Embryophyta</taxon>
        <taxon>Tracheophyta</taxon>
        <taxon>Spermatophyta</taxon>
        <taxon>Magnoliopsida</taxon>
        <taxon>eudicotyledons</taxon>
        <taxon>Gunneridae</taxon>
        <taxon>Pentapetalae</taxon>
        <taxon>rosids</taxon>
        <taxon>malvids</taxon>
        <taxon>Malvales</taxon>
        <taxon>Malvaceae</taxon>
        <taxon>Malvoideae</taxon>
        <taxon>Hibiscus</taxon>
    </lineage>
</organism>
<evidence type="ECO:0000259" key="5">
    <source>
        <dbReference type="SMART" id="SM00382"/>
    </source>
</evidence>
<evidence type="ECO:0000256" key="4">
    <source>
        <dbReference type="ARBA" id="ARBA00022840"/>
    </source>
</evidence>
<evidence type="ECO:0000256" key="1">
    <source>
        <dbReference type="ARBA" id="ARBA00008894"/>
    </source>
</evidence>
<dbReference type="InterPro" id="IPR042197">
    <property type="entry name" value="Apaf_helical"/>
</dbReference>
<gene>
    <name evidence="6" type="ORF">V6N12_004523</name>
</gene>
<evidence type="ECO:0000256" key="3">
    <source>
        <dbReference type="ARBA" id="ARBA00022821"/>
    </source>
</evidence>
<dbReference type="InterPro" id="IPR002182">
    <property type="entry name" value="NB-ARC"/>
</dbReference>
<comment type="caution">
    <text evidence="6">The sequence shown here is derived from an EMBL/GenBank/DDBJ whole genome shotgun (WGS) entry which is preliminary data.</text>
</comment>
<dbReference type="Gene3D" id="3.80.10.10">
    <property type="entry name" value="Ribonuclease Inhibitor"/>
    <property type="match status" value="4"/>
</dbReference>
<keyword evidence="4" id="KW-0067">ATP-binding</keyword>
<proteinExistence type="inferred from homology"/>
<dbReference type="InterPro" id="IPR050905">
    <property type="entry name" value="Plant_NBS-LRR"/>
</dbReference>
<dbReference type="Pfam" id="PF23247">
    <property type="entry name" value="LRR_RPS2"/>
    <property type="match status" value="4"/>
</dbReference>
<name>A0ABR2CLS0_9ROSI</name>
<dbReference type="SUPFAM" id="SSF52058">
    <property type="entry name" value="L domain-like"/>
    <property type="match status" value="2"/>
</dbReference>
<dbReference type="InterPro" id="IPR003593">
    <property type="entry name" value="AAA+_ATPase"/>
</dbReference>
<dbReference type="Proteomes" id="UP001472677">
    <property type="component" value="Unassembled WGS sequence"/>
</dbReference>
<dbReference type="PANTHER" id="PTHR33463">
    <property type="entry name" value="NB-ARC DOMAIN-CONTAINING PROTEIN-RELATED"/>
    <property type="match status" value="1"/>
</dbReference>
<dbReference type="InterPro" id="IPR032675">
    <property type="entry name" value="LRR_dom_sf"/>
</dbReference>
<dbReference type="SUPFAM" id="SSF52540">
    <property type="entry name" value="P-loop containing nucleoside triphosphate hydrolases"/>
    <property type="match status" value="1"/>
</dbReference>
<keyword evidence="7" id="KW-1185">Reference proteome</keyword>
<dbReference type="PANTHER" id="PTHR33463:SF198">
    <property type="entry name" value="RPP4C3"/>
    <property type="match status" value="1"/>
</dbReference>